<dbReference type="GO" id="GO:0003700">
    <property type="term" value="F:DNA-binding transcription factor activity"/>
    <property type="evidence" value="ECO:0007669"/>
    <property type="project" value="InterPro"/>
</dbReference>
<reference evidence="6 7" key="1">
    <citation type="submission" date="2018-06" db="EMBL/GenBank/DDBJ databases">
        <title>Streptomyces reniochalinae sp. nov. and Streptomyces diacarnus sp. nov. from marine sponges.</title>
        <authorList>
            <person name="Li L."/>
        </authorList>
    </citation>
    <scope>NUCLEOTIDE SEQUENCE [LARGE SCALE GENOMIC DNA]</scope>
    <source>
        <strain evidence="6 7">LHW50302</strain>
    </source>
</reference>
<dbReference type="InterPro" id="IPR036390">
    <property type="entry name" value="WH_DNA-bd_sf"/>
</dbReference>
<keyword evidence="3" id="KW-0238">DNA-binding</keyword>
<sequence length="303" mass="32771">MFSIDRLRALSTVATHGSIARAAETLHITPSGLSQKLAKLEREAGHRLLEPHGRSIRLTHAGRVLAGHAERLLSALTSAEADLADLHDEVLGPLRIGGVGSAVRTLLPRALDALAEEHPRLRPTVTDGEAVELMPFLLSGEIDLLLIESWANRPTFLPEGLTLRTLVSEDVCVALSARHPLSSRESLDLAELGDIPWASCPPGTEPYESLVQALRARGVEPEVRYTLTEHITQLSMVERNLAAALVPTMSRSPAPSGVRFARLRPGLRRDIQAAWLASTENPPVRACITAIEKAGPARPQYDG</sequence>
<evidence type="ECO:0000256" key="1">
    <source>
        <dbReference type="ARBA" id="ARBA00009437"/>
    </source>
</evidence>
<comment type="similarity">
    <text evidence="1">Belongs to the LysR transcriptional regulatory family.</text>
</comment>
<dbReference type="SUPFAM" id="SSF53850">
    <property type="entry name" value="Periplasmic binding protein-like II"/>
    <property type="match status" value="1"/>
</dbReference>
<dbReference type="InterPro" id="IPR005119">
    <property type="entry name" value="LysR_subst-bd"/>
</dbReference>
<dbReference type="EMBL" id="QOIM01000036">
    <property type="protein sequence ID" value="RCG17522.1"/>
    <property type="molecule type" value="Genomic_DNA"/>
</dbReference>
<dbReference type="InterPro" id="IPR036388">
    <property type="entry name" value="WH-like_DNA-bd_sf"/>
</dbReference>
<evidence type="ECO:0000259" key="5">
    <source>
        <dbReference type="PROSITE" id="PS50931"/>
    </source>
</evidence>
<dbReference type="Proteomes" id="UP000253507">
    <property type="component" value="Unassembled WGS sequence"/>
</dbReference>
<dbReference type="PANTHER" id="PTHR30346">
    <property type="entry name" value="TRANSCRIPTIONAL DUAL REGULATOR HCAR-RELATED"/>
    <property type="match status" value="1"/>
</dbReference>
<feature type="domain" description="HTH lysR-type" evidence="5">
    <location>
        <begin position="2"/>
        <end position="59"/>
    </location>
</feature>
<dbReference type="PROSITE" id="PS50931">
    <property type="entry name" value="HTH_LYSR"/>
    <property type="match status" value="1"/>
</dbReference>
<comment type="caution">
    <text evidence="6">The sequence shown here is derived from an EMBL/GenBank/DDBJ whole genome shotgun (WGS) entry which is preliminary data.</text>
</comment>
<dbReference type="Pfam" id="PF03466">
    <property type="entry name" value="LysR_substrate"/>
    <property type="match status" value="1"/>
</dbReference>
<organism evidence="6 7">
    <name type="scientific">Streptomyces reniochalinae</name>
    <dbReference type="NCBI Taxonomy" id="2250578"/>
    <lineage>
        <taxon>Bacteria</taxon>
        <taxon>Bacillati</taxon>
        <taxon>Actinomycetota</taxon>
        <taxon>Actinomycetes</taxon>
        <taxon>Kitasatosporales</taxon>
        <taxon>Streptomycetaceae</taxon>
        <taxon>Streptomyces</taxon>
    </lineage>
</organism>
<accession>A0A367EII3</accession>
<dbReference type="Pfam" id="PF00126">
    <property type="entry name" value="HTH_1"/>
    <property type="match status" value="1"/>
</dbReference>
<dbReference type="OrthoDB" id="3505530at2"/>
<dbReference type="FunFam" id="1.10.10.10:FF:000001">
    <property type="entry name" value="LysR family transcriptional regulator"/>
    <property type="match status" value="1"/>
</dbReference>
<evidence type="ECO:0000256" key="4">
    <source>
        <dbReference type="ARBA" id="ARBA00023163"/>
    </source>
</evidence>
<dbReference type="Gene3D" id="1.10.10.10">
    <property type="entry name" value="Winged helix-like DNA-binding domain superfamily/Winged helix DNA-binding domain"/>
    <property type="match status" value="1"/>
</dbReference>
<dbReference type="SUPFAM" id="SSF46785">
    <property type="entry name" value="Winged helix' DNA-binding domain"/>
    <property type="match status" value="1"/>
</dbReference>
<evidence type="ECO:0000256" key="3">
    <source>
        <dbReference type="ARBA" id="ARBA00023125"/>
    </source>
</evidence>
<evidence type="ECO:0000313" key="6">
    <source>
        <dbReference type="EMBL" id="RCG17522.1"/>
    </source>
</evidence>
<dbReference type="InterPro" id="IPR000847">
    <property type="entry name" value="LysR_HTH_N"/>
</dbReference>
<keyword evidence="4" id="KW-0804">Transcription</keyword>
<dbReference type="AlphaFoldDB" id="A0A367EII3"/>
<keyword evidence="2" id="KW-0805">Transcription regulation</keyword>
<evidence type="ECO:0000313" key="7">
    <source>
        <dbReference type="Proteomes" id="UP000253507"/>
    </source>
</evidence>
<dbReference type="GO" id="GO:0003677">
    <property type="term" value="F:DNA binding"/>
    <property type="evidence" value="ECO:0007669"/>
    <property type="project" value="UniProtKB-KW"/>
</dbReference>
<gene>
    <name evidence="6" type="ORF">DQ392_16755</name>
</gene>
<dbReference type="RefSeq" id="WP_114016433.1">
    <property type="nucleotide sequence ID" value="NZ_QOIM01000036.1"/>
</dbReference>
<dbReference type="Gene3D" id="3.40.190.10">
    <property type="entry name" value="Periplasmic binding protein-like II"/>
    <property type="match status" value="2"/>
</dbReference>
<proteinExistence type="inferred from homology"/>
<keyword evidence="7" id="KW-1185">Reference proteome</keyword>
<dbReference type="GO" id="GO:0032993">
    <property type="term" value="C:protein-DNA complex"/>
    <property type="evidence" value="ECO:0007669"/>
    <property type="project" value="TreeGrafter"/>
</dbReference>
<protein>
    <submittedName>
        <fullName evidence="6">LysR family transcriptional regulator</fullName>
    </submittedName>
</protein>
<evidence type="ECO:0000256" key="2">
    <source>
        <dbReference type="ARBA" id="ARBA00023015"/>
    </source>
</evidence>
<dbReference type="PANTHER" id="PTHR30346:SF29">
    <property type="entry name" value="LYSR SUBSTRATE-BINDING"/>
    <property type="match status" value="1"/>
</dbReference>
<name>A0A367EII3_9ACTN</name>